<dbReference type="InterPro" id="IPR002048">
    <property type="entry name" value="EF_hand_dom"/>
</dbReference>
<dbReference type="PANTHER" id="PTHR34574:SF12">
    <property type="entry name" value="CALCIUM-BINDING EF HAND FAMILY PROTEIN"/>
    <property type="match status" value="1"/>
</dbReference>
<evidence type="ECO:0000313" key="2">
    <source>
        <dbReference type="EMBL" id="KAK7277843.1"/>
    </source>
</evidence>
<organism evidence="2 3">
    <name type="scientific">Clitoria ternatea</name>
    <name type="common">Butterfly pea</name>
    <dbReference type="NCBI Taxonomy" id="43366"/>
    <lineage>
        <taxon>Eukaryota</taxon>
        <taxon>Viridiplantae</taxon>
        <taxon>Streptophyta</taxon>
        <taxon>Embryophyta</taxon>
        <taxon>Tracheophyta</taxon>
        <taxon>Spermatophyta</taxon>
        <taxon>Magnoliopsida</taxon>
        <taxon>eudicotyledons</taxon>
        <taxon>Gunneridae</taxon>
        <taxon>Pentapetalae</taxon>
        <taxon>rosids</taxon>
        <taxon>fabids</taxon>
        <taxon>Fabales</taxon>
        <taxon>Fabaceae</taxon>
        <taxon>Papilionoideae</taxon>
        <taxon>50 kb inversion clade</taxon>
        <taxon>NPAAA clade</taxon>
        <taxon>indigoferoid/millettioid clade</taxon>
        <taxon>Phaseoleae</taxon>
        <taxon>Clitoria</taxon>
    </lineage>
</organism>
<keyword evidence="3" id="KW-1185">Reference proteome</keyword>
<dbReference type="AlphaFoldDB" id="A0AAN9FRR5"/>
<evidence type="ECO:0000259" key="1">
    <source>
        <dbReference type="PROSITE" id="PS50222"/>
    </source>
</evidence>
<accession>A0AAN9FRR5</accession>
<dbReference type="GO" id="GO:0005509">
    <property type="term" value="F:calcium ion binding"/>
    <property type="evidence" value="ECO:0007669"/>
    <property type="project" value="InterPro"/>
</dbReference>
<dbReference type="EMBL" id="JAYKXN010000006">
    <property type="protein sequence ID" value="KAK7277843.1"/>
    <property type="molecule type" value="Genomic_DNA"/>
</dbReference>
<dbReference type="PROSITE" id="PS50222">
    <property type="entry name" value="EF_HAND_2"/>
    <property type="match status" value="1"/>
</dbReference>
<reference evidence="2 3" key="1">
    <citation type="submission" date="2024-01" db="EMBL/GenBank/DDBJ databases">
        <title>The genomes of 5 underutilized Papilionoideae crops provide insights into root nodulation and disease resistance.</title>
        <authorList>
            <person name="Yuan L."/>
        </authorList>
    </citation>
    <scope>NUCLEOTIDE SEQUENCE [LARGE SCALE GENOMIC DNA]</scope>
    <source>
        <strain evidence="2">LY-2023</strain>
        <tissue evidence="2">Leaf</tissue>
    </source>
</reference>
<sequence>MSVAVVNSWTITEFVKDTAKFDSFVKEWFDIIDENRHGKVSCDQICGGFGMIFPSGSESMLKRFDEDGKGVLDLKGFKSFMKEVMDAIARGIGGSPVIVALGKDSLLMNAAQHELASRS</sequence>
<comment type="caution">
    <text evidence="2">The sequence shown here is derived from an EMBL/GenBank/DDBJ whole genome shotgun (WGS) entry which is preliminary data.</text>
</comment>
<name>A0AAN9FRR5_CLITE</name>
<gene>
    <name evidence="2" type="ORF">RJT34_22862</name>
</gene>
<evidence type="ECO:0000313" key="3">
    <source>
        <dbReference type="Proteomes" id="UP001359559"/>
    </source>
</evidence>
<dbReference type="SUPFAM" id="SSF47473">
    <property type="entry name" value="EF-hand"/>
    <property type="match status" value="1"/>
</dbReference>
<dbReference type="Gene3D" id="1.10.238.10">
    <property type="entry name" value="EF-hand"/>
    <property type="match status" value="1"/>
</dbReference>
<proteinExistence type="predicted"/>
<dbReference type="Proteomes" id="UP001359559">
    <property type="component" value="Unassembled WGS sequence"/>
</dbReference>
<feature type="domain" description="EF-hand" evidence="1">
    <location>
        <begin position="58"/>
        <end position="87"/>
    </location>
</feature>
<dbReference type="PANTHER" id="PTHR34574">
    <property type="entry name" value="CALCIUM-BINDING EF-HAND FAMILY PROTEIN-RELATED"/>
    <property type="match status" value="1"/>
</dbReference>
<dbReference type="InterPro" id="IPR011992">
    <property type="entry name" value="EF-hand-dom_pair"/>
</dbReference>
<protein>
    <recommendedName>
        <fullName evidence="1">EF-hand domain-containing protein</fullName>
    </recommendedName>
</protein>